<evidence type="ECO:0000256" key="1">
    <source>
        <dbReference type="ARBA" id="ARBA00004370"/>
    </source>
</evidence>
<dbReference type="GO" id="GO:0004930">
    <property type="term" value="F:G protein-coupled receptor activity"/>
    <property type="evidence" value="ECO:0007669"/>
    <property type="project" value="UniProtKB-KW"/>
</dbReference>
<feature type="transmembrane region" description="Helical" evidence="8">
    <location>
        <begin position="484"/>
        <end position="505"/>
    </location>
</feature>
<comment type="subcellular location">
    <subcellularLocation>
        <location evidence="1">Membrane</location>
    </subcellularLocation>
</comment>
<dbReference type="Gene3D" id="1.20.1070.10">
    <property type="entry name" value="Rhodopsin 7-helix transmembrane proteins"/>
    <property type="match status" value="1"/>
</dbReference>
<evidence type="ECO:0000259" key="9">
    <source>
        <dbReference type="PROSITE" id="PS50262"/>
    </source>
</evidence>
<dbReference type="PRINTS" id="PR00237">
    <property type="entry name" value="GPCRRHODOPSN"/>
</dbReference>
<evidence type="ECO:0000256" key="5">
    <source>
        <dbReference type="ARBA" id="ARBA00023136"/>
    </source>
</evidence>
<organism evidence="10 11">
    <name type="scientific">Tigriopus californicus</name>
    <name type="common">Marine copepod</name>
    <dbReference type="NCBI Taxonomy" id="6832"/>
    <lineage>
        <taxon>Eukaryota</taxon>
        <taxon>Metazoa</taxon>
        <taxon>Ecdysozoa</taxon>
        <taxon>Arthropoda</taxon>
        <taxon>Crustacea</taxon>
        <taxon>Multicrustacea</taxon>
        <taxon>Hexanauplia</taxon>
        <taxon>Copepoda</taxon>
        <taxon>Harpacticoida</taxon>
        <taxon>Harpacticidae</taxon>
        <taxon>Tigriopus</taxon>
    </lineage>
</organism>
<reference evidence="10 11" key="1">
    <citation type="journal article" date="2018" name="Nat. Ecol. Evol.">
        <title>Genomic signatures of mitonuclear coevolution across populations of Tigriopus californicus.</title>
        <authorList>
            <person name="Barreto F.S."/>
            <person name="Watson E.T."/>
            <person name="Lima T.G."/>
            <person name="Willett C.S."/>
            <person name="Edmands S."/>
            <person name="Li W."/>
            <person name="Burton R.S."/>
        </authorList>
    </citation>
    <scope>NUCLEOTIDE SEQUENCE [LARGE SCALE GENOMIC DNA]</scope>
    <source>
        <strain evidence="10 11">San Diego</strain>
    </source>
</reference>
<dbReference type="InterPro" id="IPR000276">
    <property type="entry name" value="GPCR_Rhodpsn"/>
</dbReference>
<dbReference type="OrthoDB" id="10011262at2759"/>
<dbReference type="PROSITE" id="PS00237">
    <property type="entry name" value="G_PROTEIN_RECEP_F1_1"/>
    <property type="match status" value="1"/>
</dbReference>
<dbReference type="CDD" id="cd14978">
    <property type="entry name" value="7tmA_FMRFamide_R-like"/>
    <property type="match status" value="1"/>
</dbReference>
<feature type="transmembrane region" description="Helical" evidence="8">
    <location>
        <begin position="684"/>
        <end position="703"/>
    </location>
</feature>
<feature type="transmembrane region" description="Helical" evidence="8">
    <location>
        <begin position="154"/>
        <end position="179"/>
    </location>
</feature>
<dbReference type="PANTHER" id="PTHR46641">
    <property type="entry name" value="FMRFAMIDE RECEPTOR-RELATED"/>
    <property type="match status" value="1"/>
</dbReference>
<feature type="transmembrane region" description="Helical" evidence="8">
    <location>
        <begin position="454"/>
        <end position="472"/>
    </location>
</feature>
<feature type="region of interest" description="Disordered" evidence="7">
    <location>
        <begin position="637"/>
        <end position="657"/>
    </location>
</feature>
<evidence type="ECO:0000256" key="4">
    <source>
        <dbReference type="ARBA" id="ARBA00022989"/>
    </source>
</evidence>
<evidence type="ECO:0000313" key="10">
    <source>
        <dbReference type="EMBL" id="TRY77004.1"/>
    </source>
</evidence>
<dbReference type="PANTHER" id="PTHR46641:SF2">
    <property type="entry name" value="FMRFAMIDE RECEPTOR"/>
    <property type="match status" value="1"/>
</dbReference>
<proteinExistence type="inferred from homology"/>
<evidence type="ECO:0000313" key="11">
    <source>
        <dbReference type="Proteomes" id="UP000318571"/>
    </source>
</evidence>
<dbReference type="EMBL" id="VCGU01000004">
    <property type="protein sequence ID" value="TRY77004.1"/>
    <property type="molecule type" value="Genomic_DNA"/>
</dbReference>
<keyword evidence="6" id="KW-0297">G-protein coupled receptor</keyword>
<dbReference type="InterPro" id="IPR052954">
    <property type="entry name" value="GPCR-Ligand_Int"/>
</dbReference>
<evidence type="ECO:0000256" key="3">
    <source>
        <dbReference type="ARBA" id="ARBA00022692"/>
    </source>
</evidence>
<accession>A0A553PH58</accession>
<comment type="similarity">
    <text evidence="2 6">Belongs to the G-protein coupled receptor 1 family.</text>
</comment>
<feature type="domain" description="G-protein coupled receptors family 1 profile" evidence="9">
    <location>
        <begin position="388"/>
        <end position="757"/>
    </location>
</feature>
<keyword evidence="6" id="KW-0807">Transducer</keyword>
<evidence type="ECO:0000256" key="6">
    <source>
        <dbReference type="RuleBase" id="RU000688"/>
    </source>
</evidence>
<feature type="transmembrane region" description="Helical" evidence="8">
    <location>
        <begin position="371"/>
        <end position="396"/>
    </location>
</feature>
<dbReference type="GO" id="GO:0016020">
    <property type="term" value="C:membrane"/>
    <property type="evidence" value="ECO:0007669"/>
    <property type="project" value="UniProtKB-SubCell"/>
</dbReference>
<keyword evidence="5 8" id="KW-0472">Membrane</keyword>
<keyword evidence="6" id="KW-0675">Receptor</keyword>
<dbReference type="Proteomes" id="UP000318571">
    <property type="component" value="Chromosome 5"/>
</dbReference>
<evidence type="ECO:0000256" key="7">
    <source>
        <dbReference type="SAM" id="MobiDB-lite"/>
    </source>
</evidence>
<comment type="caution">
    <text evidence="10">The sequence shown here is derived from an EMBL/GenBank/DDBJ whole genome shotgun (WGS) entry which is preliminary data.</text>
</comment>
<keyword evidence="4 8" id="KW-1133">Transmembrane helix</keyword>
<feature type="transmembrane region" description="Helical" evidence="8">
    <location>
        <begin position="539"/>
        <end position="561"/>
    </location>
</feature>
<name>A0A553PH58_TIGCA</name>
<protein>
    <recommendedName>
        <fullName evidence="9">G-protein coupled receptors family 1 profile domain-containing protein</fullName>
    </recommendedName>
</protein>
<dbReference type="InterPro" id="IPR017452">
    <property type="entry name" value="GPCR_Rhodpsn_7TM"/>
</dbReference>
<evidence type="ECO:0000256" key="8">
    <source>
        <dbReference type="SAM" id="Phobius"/>
    </source>
</evidence>
<feature type="transmembrane region" description="Helical" evidence="8">
    <location>
        <begin position="408"/>
        <end position="434"/>
    </location>
</feature>
<keyword evidence="11" id="KW-1185">Reference proteome</keyword>
<dbReference type="STRING" id="6832.A0A553PH58"/>
<dbReference type="PROSITE" id="PS50262">
    <property type="entry name" value="G_PROTEIN_RECEP_F1_2"/>
    <property type="match status" value="1"/>
</dbReference>
<keyword evidence="3 6" id="KW-0812">Transmembrane</keyword>
<feature type="region of interest" description="Disordered" evidence="7">
    <location>
        <begin position="1"/>
        <end position="21"/>
    </location>
</feature>
<sequence length="777" mass="87727">MMESHSSGAKKHSTEAKNIDPKITLIQKSDPLEAEPTRFQSLVVYDDPDRHQSHFGSGFRTEIQLIEPQGSPRASGIHLTDVPNGKVHHSTSSKASPDSTTPCSLGLPKCLKFQKMRFNDERVPANNRLLGQTSCSKRCSPCLSRFDNMSGSRLFLLQAIVVWSLLCLPGNLVTIVLHLRVGPAASNDVDMISMTSDVGYASTNYSALPTNELIQQDYDDGQDQDYEVENDSGEDNNPHPWMTEVGISDPFGNLTLMSWLMSVDSTIQRNLSLCLCASRSQLGSCSTSLLKIFKTVHFGSDHALFCTRVSKLGFPELCMDDENDYEWLRSLCPHSIGDSFSNVNVTGSSGGRLPCFELHAEYNSFLDSSKYWLEGVGICVVGVFGLCGNVLTIIVLRKSETNRPFNRLLMCLAIADSLLIFVSIGETAIVGTFMTTHPTWYKLCYPYLVHPLKGIVQTATIFMIVAVSAERYKAVCHPLSHRHAPFKFVLMVIFTSIGLEFPRFFQFRLVNNGTHTDFWTTKLMEDPTYIQFSSYWDEMITTGAVPLAALIYFNLCMILKIRASNKFSHRFVGRRDSPQIDTTLENTQTVIGGQEYFEGPSGTEMMNIRDPNAMPSPRFFAQQRRSVMRRSFFGKTLSNSNERDRRPSVQGDPFDSVNNIRSLSVRKSRRTNAHHFQKRREKSTMILVLIVLIFIACHCYRLALKVYEFVNPHNNTAEHFTACLNQQRYHIPMIFYVLGHIHHLVLVLNSSTNFIIYCCVGKEFRTRLVALFCSPKR</sequence>
<dbReference type="AlphaFoldDB" id="A0A553PH58"/>
<evidence type="ECO:0000256" key="2">
    <source>
        <dbReference type="ARBA" id="ARBA00010663"/>
    </source>
</evidence>
<gene>
    <name evidence="10" type="ORF">TCAL_02696</name>
</gene>
<feature type="transmembrane region" description="Helical" evidence="8">
    <location>
        <begin position="734"/>
        <end position="760"/>
    </location>
</feature>
<dbReference type="SUPFAM" id="SSF81321">
    <property type="entry name" value="Family A G protein-coupled receptor-like"/>
    <property type="match status" value="1"/>
</dbReference>
<dbReference type="Pfam" id="PF00001">
    <property type="entry name" value="7tm_1"/>
    <property type="match status" value="1"/>
</dbReference>